<dbReference type="EMBL" id="JANURN010000001">
    <property type="protein sequence ID" value="MDL0081135.1"/>
    <property type="molecule type" value="Genomic_DNA"/>
</dbReference>
<protein>
    <submittedName>
        <fullName evidence="1">Uncharacterized protein</fullName>
    </submittedName>
</protein>
<name>A0ACC6FPI5_9HELI</name>
<organism evidence="1 2">
    <name type="scientific">Helicobacter zhangjianzhongii</name>
    <dbReference type="NCBI Taxonomy" id="2974574"/>
    <lineage>
        <taxon>Bacteria</taxon>
        <taxon>Pseudomonadati</taxon>
        <taxon>Campylobacterota</taxon>
        <taxon>Epsilonproteobacteria</taxon>
        <taxon>Campylobacterales</taxon>
        <taxon>Helicobacteraceae</taxon>
        <taxon>Helicobacter</taxon>
    </lineage>
</organism>
<sequence>MKLDSRIQIALITYFLCVALTLCIFGGLRLASTDKLLQADIRVVDTLESSDQAHHYTAKLIFSSPIFRAHKDAVAITIRSIDWDLAQAPSFTHPSPDSNRLELISQSPLELGSHIGTLFYSAKILATPLQSTLQCLTFALVVWLVLVFGKKMARKFDAAHPKRAPIVSHSLLDSTNKSLWGGGHTSLAPLTRRDWAFLCASFGLIVGLFIFQFWLGFPGFHIIGDTYGSIALIKDNWHPVFIPYVLELLYAIFGKHLYYLYLWNLMPFYAGLLFLVWGFYLRFRSLWALLLLFPIFIGNIYFQNFVQYHSFALPMLLFCAYSMVLFALLVPVRHPRLLWGAIFVVLFFALLWRHNAIFSVFPISFVLAYVWLQDRGLDSRSFVRSFGKGIALAAIICLGIATIVPKLLTKGVAYPTNATLLHQIAGACVPADDSSCFKQEWYLPNKGWEDVKALYTSNLLNADPLNVPWAYDELRPIPYGKIEGLKRQWILAIVKHPINFLAHEMRFLKAMWWQSPGWIFDSTKLQEKPTHPWHIEASKDFPQNEQSITLSPLQTKIYDFLYTHKLTLNHIYGVLLSLFVLLTSLVLWRFKPKMRSSLLVFSFSASFAGFFSALFIVAFTPVTETRYMSPVLPLGIIACVGLIASLLYTKSIYQALSSK</sequence>
<comment type="caution">
    <text evidence="1">The sequence shown here is derived from an EMBL/GenBank/DDBJ whole genome shotgun (WGS) entry which is preliminary data.</text>
</comment>
<keyword evidence="2" id="KW-1185">Reference proteome</keyword>
<proteinExistence type="predicted"/>
<evidence type="ECO:0000313" key="1">
    <source>
        <dbReference type="EMBL" id="MDL0081135.1"/>
    </source>
</evidence>
<reference evidence="1 2" key="1">
    <citation type="journal article" date="2023" name="Microorganisms">
        <title>Isolation and Genomic Characteristics of Cat-Borne Campylobacter felis sp. nov. and Sheep-Borne Campylobacter ovis sp. nov.</title>
        <authorList>
            <person name="Wang H."/>
            <person name="Li Y."/>
            <person name="Gu Y."/>
            <person name="Zhou G."/>
            <person name="Chen X."/>
            <person name="Zhang X."/>
            <person name="Shao Z."/>
            <person name="Zhang J."/>
            <person name="Zhang M."/>
        </authorList>
    </citation>
    <scope>NUCLEOTIDE SEQUENCE [LARGE SCALE GENOMIC DNA]</scope>
    <source>
        <strain evidence="1 2">XJK30-2</strain>
    </source>
</reference>
<gene>
    <name evidence="1" type="ORF">NYG90_00295</name>
</gene>
<accession>A0ACC6FPI5</accession>
<dbReference type="Proteomes" id="UP001173802">
    <property type="component" value="Unassembled WGS sequence"/>
</dbReference>
<evidence type="ECO:0000313" key="2">
    <source>
        <dbReference type="Proteomes" id="UP001173802"/>
    </source>
</evidence>